<proteinExistence type="predicted"/>
<dbReference type="PANTHER" id="PTHR31527:SF0">
    <property type="entry name" value="RE64534P"/>
    <property type="match status" value="1"/>
</dbReference>
<evidence type="ECO:0000313" key="2">
    <source>
        <dbReference type="EMBL" id="CCF84497.1"/>
    </source>
</evidence>
<name>I4EII5_9BACT</name>
<keyword evidence="2" id="KW-0489">Methyltransferase</keyword>
<gene>
    <name evidence="2" type="ORF">NITHO_3510002</name>
</gene>
<reference evidence="2 3" key="1">
    <citation type="journal article" date="2012" name="ISME J.">
        <title>Nitrification expanded: discovery, physiology and genomics of a nitrite-oxidizing bacterium from the phylum Chloroflexi.</title>
        <authorList>
            <person name="Sorokin D.Y."/>
            <person name="Lucker S."/>
            <person name="Vejmelkova D."/>
            <person name="Kostrikina N.A."/>
            <person name="Kleerebezem R."/>
            <person name="Rijpstra W.I."/>
            <person name="Damste J.S."/>
            <person name="Le Paslier D."/>
            <person name="Muyzer G."/>
            <person name="Wagner M."/>
            <person name="van Loosdrecht M.C."/>
            <person name="Daims H."/>
        </authorList>
    </citation>
    <scope>NUCLEOTIDE SEQUENCE [LARGE SCALE GENOMIC DNA]</scope>
    <source>
        <strain evidence="3">none</strain>
    </source>
</reference>
<feature type="domain" description="DUF1989" evidence="1">
    <location>
        <begin position="21"/>
        <end position="182"/>
    </location>
</feature>
<protein>
    <submittedName>
        <fullName evidence="2">Putative aminomethyltransferase protein</fullName>
    </submittedName>
</protein>
<dbReference type="InterPro" id="IPR018959">
    <property type="entry name" value="DUF1989"/>
</dbReference>
<dbReference type="Pfam" id="PF09347">
    <property type="entry name" value="DUF1989"/>
    <property type="match status" value="1"/>
</dbReference>
<dbReference type="PANTHER" id="PTHR31527">
    <property type="entry name" value="RE64534P"/>
    <property type="match status" value="1"/>
</dbReference>
<dbReference type="AlphaFoldDB" id="I4EII5"/>
<dbReference type="RefSeq" id="WP_008478700.1">
    <property type="nucleotide sequence ID" value="NZ_CAGS01000281.1"/>
</dbReference>
<organism evidence="2 3">
    <name type="scientific">Nitrolancea hollandica Lb</name>
    <dbReference type="NCBI Taxonomy" id="1129897"/>
    <lineage>
        <taxon>Bacteria</taxon>
        <taxon>Pseudomonadati</taxon>
        <taxon>Thermomicrobiota</taxon>
        <taxon>Thermomicrobia</taxon>
        <taxon>Sphaerobacterales</taxon>
        <taxon>Sphaerobacterineae</taxon>
        <taxon>Sphaerobacteraceae</taxon>
        <taxon>Nitrolancea</taxon>
    </lineage>
</organism>
<keyword evidence="3" id="KW-1185">Reference proteome</keyword>
<accession>I4EII5</accession>
<evidence type="ECO:0000259" key="1">
    <source>
        <dbReference type="Pfam" id="PF09347"/>
    </source>
</evidence>
<comment type="caution">
    <text evidence="2">The sequence shown here is derived from an EMBL/GenBank/DDBJ whole genome shotgun (WGS) entry which is preliminary data.</text>
</comment>
<sequence length="209" mass="23723">MTDVEDDILTGRVPRRATQVRPLVPAAFELRAGELLQIVDLQGKQVADFVAFNAHDIREHLSTTHTRATNNSLMLTGEMPLYSNRRNQMLILVQDTVGRHDILFPACDRNGYLVDYGIEDHPNCRDNFNRVLAPYGIDDDRIPDPVHWFMHVGLKARGVFEIREPLSEPNDFVLLRAMTDLIVAVSACPQDQNACNAFNPTDLLVRVYR</sequence>
<evidence type="ECO:0000313" key="3">
    <source>
        <dbReference type="Proteomes" id="UP000004221"/>
    </source>
</evidence>
<dbReference type="EMBL" id="CAGS01000281">
    <property type="protein sequence ID" value="CCF84497.1"/>
    <property type="molecule type" value="Genomic_DNA"/>
</dbReference>
<keyword evidence="2" id="KW-0808">Transferase</keyword>
<dbReference type="OrthoDB" id="9772660at2"/>
<dbReference type="GO" id="GO:0008168">
    <property type="term" value="F:methyltransferase activity"/>
    <property type="evidence" value="ECO:0007669"/>
    <property type="project" value="UniProtKB-KW"/>
</dbReference>
<dbReference type="Proteomes" id="UP000004221">
    <property type="component" value="Unassembled WGS sequence"/>
</dbReference>
<dbReference type="GO" id="GO:0032259">
    <property type="term" value="P:methylation"/>
    <property type="evidence" value="ECO:0007669"/>
    <property type="project" value="UniProtKB-KW"/>
</dbReference>